<dbReference type="InterPro" id="IPR013762">
    <property type="entry name" value="Integrase-like_cat_sf"/>
</dbReference>
<evidence type="ECO:0000313" key="6">
    <source>
        <dbReference type="Proteomes" id="UP000192478"/>
    </source>
</evidence>
<name>A0AAC9RLR3_9CLOT</name>
<dbReference type="Pfam" id="PF00589">
    <property type="entry name" value="Phage_integrase"/>
    <property type="match status" value="1"/>
</dbReference>
<dbReference type="EMBL" id="CP020559">
    <property type="protein sequence ID" value="ARE87663.1"/>
    <property type="molecule type" value="Genomic_DNA"/>
</dbReference>
<reference evidence="4 6" key="2">
    <citation type="submission" date="2017-03" db="EMBL/GenBank/DDBJ databases">
        <title>Complete sequence of Clostridium formicaceticum DSM 92.</title>
        <authorList>
            <person name="Poehlein A."/>
            <person name="Karl M."/>
            <person name="Bengelsdorf F.R."/>
            <person name="Duerre P."/>
            <person name="Daniel R."/>
        </authorList>
    </citation>
    <scope>NUCLEOTIDE SEQUENCE [LARGE SCALE GENOMIC DNA]</scope>
    <source>
        <strain evidence="4 6">DSM 92</strain>
    </source>
</reference>
<accession>A0AAC9RLR3</accession>
<evidence type="ECO:0000259" key="2">
    <source>
        <dbReference type="PROSITE" id="PS51898"/>
    </source>
</evidence>
<dbReference type="PANTHER" id="PTHR30349">
    <property type="entry name" value="PHAGE INTEGRASE-RELATED"/>
    <property type="match status" value="1"/>
</dbReference>
<evidence type="ECO:0000313" key="5">
    <source>
        <dbReference type="Proteomes" id="UP000177894"/>
    </source>
</evidence>
<proteinExistence type="predicted"/>
<dbReference type="EMBL" id="CP017603">
    <property type="protein sequence ID" value="AOY77147.1"/>
    <property type="molecule type" value="Genomic_DNA"/>
</dbReference>
<dbReference type="KEGG" id="cfm:BJL90_15600"/>
<dbReference type="Gene3D" id="1.10.443.10">
    <property type="entry name" value="Intergrase catalytic core"/>
    <property type="match status" value="1"/>
</dbReference>
<protein>
    <submittedName>
        <fullName evidence="3">Site-specific integrase</fullName>
    </submittedName>
    <submittedName>
        <fullName evidence="4">Tyrosine recombinase XerD</fullName>
    </submittedName>
</protein>
<dbReference type="SUPFAM" id="SSF56349">
    <property type="entry name" value="DNA breaking-rejoining enzymes"/>
    <property type="match status" value="1"/>
</dbReference>
<feature type="domain" description="Tyr recombinase" evidence="2">
    <location>
        <begin position="1"/>
        <end position="197"/>
    </location>
</feature>
<dbReference type="Proteomes" id="UP000192478">
    <property type="component" value="Chromosome"/>
</dbReference>
<dbReference type="PROSITE" id="PS51898">
    <property type="entry name" value="TYR_RECOMBINASE"/>
    <property type="match status" value="1"/>
</dbReference>
<reference evidence="3 5" key="1">
    <citation type="submission" date="2016-10" db="EMBL/GenBank/DDBJ databases">
        <title>Complete Genome Sequence of Acetogen Clostridium formicoaceticum ATCC 27076.</title>
        <authorList>
            <person name="Bao T."/>
            <person name="Cheng C."/>
            <person name="Zhao J."/>
            <person name="Yang S.-T."/>
            <person name="Wang J."/>
            <person name="Wang M."/>
        </authorList>
    </citation>
    <scope>NUCLEOTIDE SEQUENCE [LARGE SCALE GENOMIC DNA]</scope>
    <source>
        <strain evidence="3 5">ATCC 27076</strain>
    </source>
</reference>
<gene>
    <name evidence="4" type="primary">xerD_2</name>
    <name evidence="3" type="ORF">BJL90_15600</name>
    <name evidence="4" type="ORF">CLFO_20630</name>
</gene>
<dbReference type="RefSeq" id="WP_070970024.1">
    <property type="nucleotide sequence ID" value="NZ_CP017603.1"/>
</dbReference>
<keyword evidence="1" id="KW-0233">DNA recombination</keyword>
<keyword evidence="5" id="KW-1185">Reference proteome</keyword>
<organism evidence="4 6">
    <name type="scientific">Clostridium formicaceticum</name>
    <dbReference type="NCBI Taxonomy" id="1497"/>
    <lineage>
        <taxon>Bacteria</taxon>
        <taxon>Bacillati</taxon>
        <taxon>Bacillota</taxon>
        <taxon>Clostridia</taxon>
        <taxon>Eubacteriales</taxon>
        <taxon>Clostridiaceae</taxon>
        <taxon>Clostridium</taxon>
    </lineage>
</organism>
<sequence>MKAVEPIRDNKVIKNMRAILKGQSIRNELLFILGINVGLRISDILRLKISDLIKPSGKSVKDCVIITEKKTGKTKKFYLGDIVQKVIENYLKELPVMDMDSYIFKSRKGKNSPITRQQAYRILNGAAESIGLIERNDKGVIVSGEIGTHTLRKTFGYHAFKNGTDLELLMDIFNHSSKSQTLRYIGITEDQKKDVYLQSNLG</sequence>
<dbReference type="InterPro" id="IPR011010">
    <property type="entry name" value="DNA_brk_join_enz"/>
</dbReference>
<evidence type="ECO:0000256" key="1">
    <source>
        <dbReference type="ARBA" id="ARBA00023172"/>
    </source>
</evidence>
<dbReference type="PANTHER" id="PTHR30349:SF82">
    <property type="entry name" value="INTEGRASE_RECOMBINASE YOEC-RELATED"/>
    <property type="match status" value="1"/>
</dbReference>
<dbReference type="Proteomes" id="UP000177894">
    <property type="component" value="Chromosome"/>
</dbReference>
<evidence type="ECO:0000313" key="4">
    <source>
        <dbReference type="EMBL" id="ARE87663.1"/>
    </source>
</evidence>
<dbReference type="AlphaFoldDB" id="A0AAC9RLR3"/>
<dbReference type="GO" id="GO:0003677">
    <property type="term" value="F:DNA binding"/>
    <property type="evidence" value="ECO:0007669"/>
    <property type="project" value="InterPro"/>
</dbReference>
<dbReference type="InterPro" id="IPR050090">
    <property type="entry name" value="Tyrosine_recombinase_XerCD"/>
</dbReference>
<evidence type="ECO:0000313" key="3">
    <source>
        <dbReference type="EMBL" id="AOY77147.1"/>
    </source>
</evidence>
<dbReference type="GO" id="GO:0006310">
    <property type="term" value="P:DNA recombination"/>
    <property type="evidence" value="ECO:0007669"/>
    <property type="project" value="UniProtKB-KW"/>
</dbReference>
<dbReference type="GO" id="GO:0015074">
    <property type="term" value="P:DNA integration"/>
    <property type="evidence" value="ECO:0007669"/>
    <property type="project" value="InterPro"/>
</dbReference>
<dbReference type="InterPro" id="IPR002104">
    <property type="entry name" value="Integrase_catalytic"/>
</dbReference>